<name>A0AAE9IV56_CAEBR</name>
<reference evidence="5 7" key="2">
    <citation type="submission" date="2022-05" db="EMBL/GenBank/DDBJ databases">
        <title>Chromosome-level reference genomes for two strains of Caenorhabditis briggsae: an improved platform for comparative genomics.</title>
        <authorList>
            <person name="Stevens L."/>
            <person name="Andersen E.C."/>
        </authorList>
    </citation>
    <scope>NUCLEOTIDE SEQUENCE [LARGE SCALE GENOMIC DNA]</scope>
    <source>
        <strain evidence="5">QX1410_ONT</strain>
        <tissue evidence="5">Whole-organism</tissue>
    </source>
</reference>
<dbReference type="InterPro" id="IPR010733">
    <property type="entry name" value="DUF1308"/>
</dbReference>
<feature type="domain" description="DUF1308" evidence="3">
    <location>
        <begin position="239"/>
        <end position="403"/>
    </location>
</feature>
<evidence type="ECO:0000313" key="5">
    <source>
        <dbReference type="EMBL" id="ULU07117.1"/>
    </source>
</evidence>
<dbReference type="PANTHER" id="PTHR13379">
    <property type="entry name" value="UNCHARACTERIZED DUF1308"/>
    <property type="match status" value="1"/>
</dbReference>
<evidence type="ECO:0000313" key="6">
    <source>
        <dbReference type="EMBL" id="UMM19034.1"/>
    </source>
</evidence>
<keyword evidence="8" id="KW-1185">Reference proteome</keyword>
<evidence type="ECO:0000256" key="1">
    <source>
        <dbReference type="ARBA" id="ARBA00006588"/>
    </source>
</evidence>
<dbReference type="Proteomes" id="UP000829354">
    <property type="component" value="Chromosome II"/>
</dbReference>
<protein>
    <submittedName>
        <fullName evidence="5">Uncharacterized protein</fullName>
    </submittedName>
</protein>
<dbReference type="Pfam" id="PF07000">
    <property type="entry name" value="DUF1308"/>
    <property type="match status" value="1"/>
</dbReference>
<feature type="compositionally biased region" description="Polar residues" evidence="2">
    <location>
        <begin position="222"/>
        <end position="231"/>
    </location>
</feature>
<dbReference type="Proteomes" id="UP000827892">
    <property type="component" value="Chromosome II"/>
</dbReference>
<dbReference type="Pfam" id="PF18474">
    <property type="entry name" value="DUF5614"/>
    <property type="match status" value="1"/>
</dbReference>
<feature type="compositionally biased region" description="Acidic residues" evidence="2">
    <location>
        <begin position="207"/>
        <end position="220"/>
    </location>
</feature>
<evidence type="ECO:0000259" key="4">
    <source>
        <dbReference type="Pfam" id="PF18474"/>
    </source>
</evidence>
<evidence type="ECO:0000313" key="7">
    <source>
        <dbReference type="Proteomes" id="UP000827892"/>
    </source>
</evidence>
<gene>
    <name evidence="5" type="ORF">L3Y34_018713</name>
    <name evidence="6" type="ORF">L5515_014826</name>
</gene>
<dbReference type="EMBL" id="CP092621">
    <property type="protein sequence ID" value="UMM19034.1"/>
    <property type="molecule type" value="Genomic_DNA"/>
</dbReference>
<accession>A0AAE9IV56</accession>
<dbReference type="PANTHER" id="PTHR13379:SF0">
    <property type="entry name" value="UPF0415 PROTEIN C7ORF25"/>
    <property type="match status" value="1"/>
</dbReference>
<proteinExistence type="inferred from homology"/>
<reference evidence="6 8" key="1">
    <citation type="submission" date="2022-04" db="EMBL/GenBank/DDBJ databases">
        <title>Chromosome-level reference genomes for two strains of Caenorhabditis briggsae: an improved platform for comparative genomics.</title>
        <authorList>
            <person name="Stevens L."/>
            <person name="Andersen E."/>
        </authorList>
    </citation>
    <scope>NUCLEOTIDE SEQUENCE [LARGE SCALE GENOMIC DNA]</scope>
    <source>
        <strain evidence="6">VX34</strain>
        <tissue evidence="6">Whole-organism</tissue>
    </source>
</reference>
<dbReference type="InterPro" id="IPR041076">
    <property type="entry name" value="DUF5614"/>
</dbReference>
<feature type="domain" description="DUF5614" evidence="4">
    <location>
        <begin position="19"/>
        <end position="209"/>
    </location>
</feature>
<evidence type="ECO:0000313" key="8">
    <source>
        <dbReference type="Proteomes" id="UP000829354"/>
    </source>
</evidence>
<evidence type="ECO:0000256" key="2">
    <source>
        <dbReference type="SAM" id="MobiDB-lite"/>
    </source>
</evidence>
<comment type="similarity">
    <text evidence="1">Belongs to the UPF0415 family.</text>
</comment>
<feature type="region of interest" description="Disordered" evidence="2">
    <location>
        <begin position="207"/>
        <end position="231"/>
    </location>
</feature>
<dbReference type="AlphaFoldDB" id="A0AAE9IV56"/>
<evidence type="ECO:0000259" key="3">
    <source>
        <dbReference type="Pfam" id="PF07000"/>
    </source>
</evidence>
<dbReference type="EMBL" id="CP090892">
    <property type="protein sequence ID" value="ULU07117.1"/>
    <property type="molecule type" value="Genomic_DNA"/>
</dbReference>
<organism evidence="5 7">
    <name type="scientific">Caenorhabditis briggsae</name>
    <dbReference type="NCBI Taxonomy" id="6238"/>
    <lineage>
        <taxon>Eukaryota</taxon>
        <taxon>Metazoa</taxon>
        <taxon>Ecdysozoa</taxon>
        <taxon>Nematoda</taxon>
        <taxon>Chromadorea</taxon>
        <taxon>Rhabditida</taxon>
        <taxon>Rhabditina</taxon>
        <taxon>Rhabditomorpha</taxon>
        <taxon>Rhabditoidea</taxon>
        <taxon>Rhabditidae</taxon>
        <taxon>Peloderinae</taxon>
        <taxon>Caenorhabditis</taxon>
    </lineage>
</organism>
<sequence length="406" mass="46315">MLQNGTMEADDQLELRRREKIEEVQAAVEKLLGQKFQKLENLQRMDKMLKKEIHLLQNASKKALETHLVTCNYAFYKSIIDEIESMGNATSVLKTFKRDDVSVTVDIVTKDPHVWIKLVNRPAKTVLIEYRDGKRNGDVIAQIKQHLHVSRRFNNPAIHILFKNGVLREMAEKLTRHGIVVIGDRVEKEDPSLVGKWNEELIERLEEQEDSDWDDDEEFDPTTRSPPLLSQQQSAVSTINLDISAVMLLVSNMCEPPGAEFRFKEEMINKHVQSERHTPAKAGLLEKLKGNRLIMSRMAIERVSEIVNTVGGPNERARFVELMKTVESIPDQESDEVGRVAKLSDIKGISSITKRVFSCAEMTNTTTVTANHKFLTHAKAKNIFFNVIEIPPRPLTEQKESTADRI</sequence>